<organism evidence="2">
    <name type="scientific">marine sediment metagenome</name>
    <dbReference type="NCBI Taxonomy" id="412755"/>
    <lineage>
        <taxon>unclassified sequences</taxon>
        <taxon>metagenomes</taxon>
        <taxon>ecological metagenomes</taxon>
    </lineage>
</organism>
<feature type="non-terminal residue" evidence="2">
    <location>
        <position position="66"/>
    </location>
</feature>
<evidence type="ECO:0000313" key="2">
    <source>
        <dbReference type="EMBL" id="GAG35226.1"/>
    </source>
</evidence>
<name>X0YEH5_9ZZZZ</name>
<proteinExistence type="predicted"/>
<comment type="caution">
    <text evidence="2">The sequence shown here is derived from an EMBL/GenBank/DDBJ whole genome shotgun (WGS) entry which is preliminary data.</text>
</comment>
<sequence length="66" mass="7631">MVSYAYNLEEFIRVLESWGLTDVLLPFLLIFVVMFAILQKTRILGEDKKRFNMVIALVIGLMVVIP</sequence>
<keyword evidence="1" id="KW-0812">Transmembrane</keyword>
<gene>
    <name evidence="2" type="ORF">S01H1_61580</name>
</gene>
<dbReference type="EMBL" id="BARS01040389">
    <property type="protein sequence ID" value="GAG35226.1"/>
    <property type="molecule type" value="Genomic_DNA"/>
</dbReference>
<feature type="transmembrane region" description="Helical" evidence="1">
    <location>
        <begin position="20"/>
        <end position="38"/>
    </location>
</feature>
<keyword evidence="1" id="KW-0472">Membrane</keyword>
<protein>
    <submittedName>
        <fullName evidence="2">Uncharacterized protein</fullName>
    </submittedName>
</protein>
<keyword evidence="1" id="KW-1133">Transmembrane helix</keyword>
<accession>X0YEH5</accession>
<feature type="transmembrane region" description="Helical" evidence="1">
    <location>
        <begin position="50"/>
        <end position="65"/>
    </location>
</feature>
<evidence type="ECO:0000256" key="1">
    <source>
        <dbReference type="SAM" id="Phobius"/>
    </source>
</evidence>
<dbReference type="AlphaFoldDB" id="X0YEH5"/>
<reference evidence="2" key="1">
    <citation type="journal article" date="2014" name="Front. Microbiol.">
        <title>High frequency of phylogenetically diverse reductive dehalogenase-homologous genes in deep subseafloor sedimentary metagenomes.</title>
        <authorList>
            <person name="Kawai M."/>
            <person name="Futagami T."/>
            <person name="Toyoda A."/>
            <person name="Takaki Y."/>
            <person name="Nishi S."/>
            <person name="Hori S."/>
            <person name="Arai W."/>
            <person name="Tsubouchi T."/>
            <person name="Morono Y."/>
            <person name="Uchiyama I."/>
            <person name="Ito T."/>
            <person name="Fujiyama A."/>
            <person name="Inagaki F."/>
            <person name="Takami H."/>
        </authorList>
    </citation>
    <scope>NUCLEOTIDE SEQUENCE</scope>
    <source>
        <strain evidence="2">Expedition CK06-06</strain>
    </source>
</reference>